<keyword evidence="13" id="KW-1185">Reference proteome</keyword>
<keyword evidence="6 8" id="KW-0342">GTP-binding</keyword>
<proteinExistence type="inferred from homology"/>
<dbReference type="InterPro" id="IPR005225">
    <property type="entry name" value="Small_GTP-bd"/>
</dbReference>
<dbReference type="PRINTS" id="PR00326">
    <property type="entry name" value="GTP1OBG"/>
</dbReference>
<dbReference type="CDD" id="cd01895">
    <property type="entry name" value="EngA2"/>
    <property type="match status" value="1"/>
</dbReference>
<dbReference type="SUPFAM" id="SSF52540">
    <property type="entry name" value="P-loop containing nucleoside triphosphate hydrolases"/>
    <property type="match status" value="2"/>
</dbReference>
<keyword evidence="3 8" id="KW-0690">Ribosome biogenesis</keyword>
<dbReference type="CDD" id="cd01894">
    <property type="entry name" value="EngA1"/>
    <property type="match status" value="1"/>
</dbReference>
<dbReference type="InterPro" id="IPR016484">
    <property type="entry name" value="GTPase_Der"/>
</dbReference>
<accession>A0A1V9FBR0</accession>
<name>A0A1V9FBR0_9BACT</name>
<evidence type="ECO:0000256" key="9">
    <source>
        <dbReference type="PROSITE-ProRule" id="PRU01049"/>
    </source>
</evidence>
<evidence type="ECO:0000256" key="7">
    <source>
        <dbReference type="ARBA" id="ARBA00032345"/>
    </source>
</evidence>
<dbReference type="InterPro" id="IPR003593">
    <property type="entry name" value="AAA+_ATPase"/>
</dbReference>
<dbReference type="AlphaFoldDB" id="A0A1V9FBR0"/>
<dbReference type="GO" id="GO:0043022">
    <property type="term" value="F:ribosome binding"/>
    <property type="evidence" value="ECO:0007669"/>
    <property type="project" value="TreeGrafter"/>
</dbReference>
<evidence type="ECO:0000259" key="11">
    <source>
        <dbReference type="PROSITE" id="PS51712"/>
    </source>
</evidence>
<feature type="binding site" evidence="8">
    <location>
        <begin position="10"/>
        <end position="17"/>
    </location>
    <ligand>
        <name>GTP</name>
        <dbReference type="ChEBI" id="CHEBI:37565"/>
        <label>1</label>
    </ligand>
</feature>
<comment type="caution">
    <text evidence="12">The sequence shown here is derived from an EMBL/GenBank/DDBJ whole genome shotgun (WGS) entry which is preliminary data.</text>
</comment>
<dbReference type="InterPro" id="IPR006073">
    <property type="entry name" value="GTP-bd"/>
</dbReference>
<dbReference type="PANTHER" id="PTHR43834">
    <property type="entry name" value="GTPASE DER"/>
    <property type="match status" value="1"/>
</dbReference>
<evidence type="ECO:0000256" key="4">
    <source>
        <dbReference type="ARBA" id="ARBA00022737"/>
    </source>
</evidence>
<evidence type="ECO:0000256" key="1">
    <source>
        <dbReference type="ARBA" id="ARBA00008279"/>
    </source>
</evidence>
<comment type="function">
    <text evidence="8 10">GTPase that plays an essential role in the late steps of ribosome biogenesis.</text>
</comment>
<dbReference type="Gene3D" id="3.30.300.20">
    <property type="match status" value="1"/>
</dbReference>
<dbReference type="PANTHER" id="PTHR43834:SF6">
    <property type="entry name" value="GTPASE DER"/>
    <property type="match status" value="1"/>
</dbReference>
<evidence type="ECO:0000256" key="2">
    <source>
        <dbReference type="ARBA" id="ARBA00020953"/>
    </source>
</evidence>
<dbReference type="OrthoDB" id="9805918at2"/>
<feature type="domain" description="EngA-type G" evidence="11">
    <location>
        <begin position="179"/>
        <end position="354"/>
    </location>
</feature>
<dbReference type="NCBIfam" id="TIGR03594">
    <property type="entry name" value="GTPase_EngA"/>
    <property type="match status" value="1"/>
</dbReference>
<feature type="domain" description="EngA-type G" evidence="11">
    <location>
        <begin position="4"/>
        <end position="168"/>
    </location>
</feature>
<dbReference type="InterPro" id="IPR027417">
    <property type="entry name" value="P-loop_NTPase"/>
</dbReference>
<comment type="subunit">
    <text evidence="8">Associates with the 50S ribosomal subunit.</text>
</comment>
<evidence type="ECO:0000256" key="10">
    <source>
        <dbReference type="RuleBase" id="RU004481"/>
    </source>
</evidence>
<sequence>MAGFTVAIVGRPNVGKSTFFNRLLEQRKAIVDDVSGVTRDRQYGVAEWNGKSFNVIDTGGFVPESEEAFEKEINKQVMIAVEEANAMLFMVDAATGITDLDESMADVLRRTAKPVYLVVNKVDNHERLLEATEFYGLGFDNIFFLSSMSGSGTGELLDAVADLISEEQVAAIEAEGALPKFAIIGQPNVGKSSLLNALIGQERTIVSDIAGTTRDTIHTHYNLFQKEFVLIDTAGLRRKTKVHEDLEFYSVIRAIKAMDEADVCLLMLDAEKGITQQDLNIFSLASKKGKGIVLLVNKWDTMAKETNTARDYENELKKRIAPFSDVPILFISAQEKVRIHKAIEVALDVYDNKQRKVPTSELNEVMLKAIASYQPPVVRGNPIRIKYVTQLPTHVPSFAFFCNYPDDVKQPYKNYLENQLRQNFNFTGVPVRLFFRKK</sequence>
<feature type="binding site" evidence="8">
    <location>
        <begin position="297"/>
        <end position="300"/>
    </location>
    <ligand>
        <name>GTP</name>
        <dbReference type="ChEBI" id="CHEBI:37565"/>
        <label>2</label>
    </ligand>
</feature>
<dbReference type="InterPro" id="IPR032859">
    <property type="entry name" value="KH_dom-like"/>
</dbReference>
<dbReference type="NCBIfam" id="TIGR00231">
    <property type="entry name" value="small_GTP"/>
    <property type="match status" value="2"/>
</dbReference>
<dbReference type="Gene3D" id="3.40.50.300">
    <property type="entry name" value="P-loop containing nucleotide triphosphate hydrolases"/>
    <property type="match status" value="2"/>
</dbReference>
<dbReference type="EMBL" id="LVXG01000002">
    <property type="protein sequence ID" value="OQP55805.1"/>
    <property type="molecule type" value="Genomic_DNA"/>
</dbReference>
<evidence type="ECO:0000256" key="6">
    <source>
        <dbReference type="ARBA" id="ARBA00023134"/>
    </source>
</evidence>
<reference evidence="13" key="1">
    <citation type="submission" date="2016-04" db="EMBL/GenBank/DDBJ databases">
        <authorList>
            <person name="Chen L."/>
            <person name="Zhuang W."/>
            <person name="Wang G."/>
        </authorList>
    </citation>
    <scope>NUCLEOTIDE SEQUENCE [LARGE SCALE GENOMIC DNA]</scope>
    <source>
        <strain evidence="13">17621</strain>
    </source>
</reference>
<dbReference type="GO" id="GO:0005525">
    <property type="term" value="F:GTP binding"/>
    <property type="evidence" value="ECO:0007669"/>
    <property type="project" value="UniProtKB-UniRule"/>
</dbReference>
<dbReference type="FunFam" id="3.40.50.300:FF:000057">
    <property type="entry name" value="GTPase Der"/>
    <property type="match status" value="1"/>
</dbReference>
<comment type="similarity">
    <text evidence="1 8 9 10">Belongs to the TRAFAC class TrmE-Era-EngA-EngB-Septin-like GTPase superfamily. EngA (Der) GTPase family.</text>
</comment>
<evidence type="ECO:0000313" key="13">
    <source>
        <dbReference type="Proteomes" id="UP000192610"/>
    </source>
</evidence>
<dbReference type="HAMAP" id="MF_00195">
    <property type="entry name" value="GTPase_Der"/>
    <property type="match status" value="1"/>
</dbReference>
<feature type="binding site" evidence="8">
    <location>
        <begin position="57"/>
        <end position="61"/>
    </location>
    <ligand>
        <name>GTP</name>
        <dbReference type="ChEBI" id="CHEBI:37565"/>
        <label>1</label>
    </ligand>
</feature>
<dbReference type="RefSeq" id="WP_081197006.1">
    <property type="nucleotide sequence ID" value="NZ_FOCZ01000022.1"/>
</dbReference>
<dbReference type="Proteomes" id="UP000192610">
    <property type="component" value="Unassembled WGS sequence"/>
</dbReference>
<dbReference type="Pfam" id="PF14714">
    <property type="entry name" value="KH_dom-like"/>
    <property type="match status" value="1"/>
</dbReference>
<feature type="binding site" evidence="8">
    <location>
        <begin position="185"/>
        <end position="192"/>
    </location>
    <ligand>
        <name>GTP</name>
        <dbReference type="ChEBI" id="CHEBI:37565"/>
        <label>2</label>
    </ligand>
</feature>
<dbReference type="PROSITE" id="PS51712">
    <property type="entry name" value="G_ENGA"/>
    <property type="match status" value="2"/>
</dbReference>
<dbReference type="PIRSF" id="PIRSF006485">
    <property type="entry name" value="GTP-binding_EngA"/>
    <property type="match status" value="1"/>
</dbReference>
<dbReference type="InterPro" id="IPR015946">
    <property type="entry name" value="KH_dom-like_a/b"/>
</dbReference>
<dbReference type="FunFam" id="3.40.50.300:FF:000040">
    <property type="entry name" value="GTPase Der"/>
    <property type="match status" value="1"/>
</dbReference>
<keyword evidence="5 8" id="KW-0547">Nucleotide-binding</keyword>
<dbReference type="Pfam" id="PF01926">
    <property type="entry name" value="MMR_HSR1"/>
    <property type="match status" value="2"/>
</dbReference>
<gene>
    <name evidence="8" type="primary">der</name>
    <name evidence="12" type="ORF">A4H97_19590</name>
</gene>
<feature type="binding site" evidence="8">
    <location>
        <begin position="232"/>
        <end position="236"/>
    </location>
    <ligand>
        <name>GTP</name>
        <dbReference type="ChEBI" id="CHEBI:37565"/>
        <label>2</label>
    </ligand>
</feature>
<dbReference type="InterPro" id="IPR031166">
    <property type="entry name" value="G_ENGA"/>
</dbReference>
<protein>
    <recommendedName>
        <fullName evidence="2 8">GTPase Der</fullName>
    </recommendedName>
    <alternativeName>
        <fullName evidence="7 8">GTP-binding protein EngA</fullName>
    </alternativeName>
</protein>
<dbReference type="FunFam" id="3.30.300.20:FF:000004">
    <property type="entry name" value="GTPase Der"/>
    <property type="match status" value="1"/>
</dbReference>
<dbReference type="GO" id="GO:0042254">
    <property type="term" value="P:ribosome biogenesis"/>
    <property type="evidence" value="ECO:0007669"/>
    <property type="project" value="UniProtKB-KW"/>
</dbReference>
<evidence type="ECO:0000256" key="5">
    <source>
        <dbReference type="ARBA" id="ARBA00022741"/>
    </source>
</evidence>
<organism evidence="12 13">
    <name type="scientific">Niastella yeongjuensis</name>
    <dbReference type="NCBI Taxonomy" id="354355"/>
    <lineage>
        <taxon>Bacteria</taxon>
        <taxon>Pseudomonadati</taxon>
        <taxon>Bacteroidota</taxon>
        <taxon>Chitinophagia</taxon>
        <taxon>Chitinophagales</taxon>
        <taxon>Chitinophagaceae</taxon>
        <taxon>Niastella</taxon>
    </lineage>
</organism>
<dbReference type="STRING" id="354355.SAMN05660816_06629"/>
<evidence type="ECO:0000256" key="8">
    <source>
        <dbReference type="HAMAP-Rule" id="MF_00195"/>
    </source>
</evidence>
<evidence type="ECO:0000313" key="12">
    <source>
        <dbReference type="EMBL" id="OQP55805.1"/>
    </source>
</evidence>
<feature type="binding site" evidence="8">
    <location>
        <begin position="120"/>
        <end position="123"/>
    </location>
    <ligand>
        <name>GTP</name>
        <dbReference type="ChEBI" id="CHEBI:37565"/>
        <label>1</label>
    </ligand>
</feature>
<evidence type="ECO:0000256" key="3">
    <source>
        <dbReference type="ARBA" id="ARBA00022517"/>
    </source>
</evidence>
<keyword evidence="4 10" id="KW-0677">Repeat</keyword>
<dbReference type="SMART" id="SM00382">
    <property type="entry name" value="AAA"/>
    <property type="match status" value="2"/>
</dbReference>